<feature type="compositionally biased region" description="Low complexity" evidence="1">
    <location>
        <begin position="385"/>
        <end position="396"/>
    </location>
</feature>
<dbReference type="SUPFAM" id="SSF52540">
    <property type="entry name" value="P-loop containing nucleoside triphosphate hydrolases"/>
    <property type="match status" value="1"/>
</dbReference>
<evidence type="ECO:0000259" key="2">
    <source>
        <dbReference type="Pfam" id="PF13614"/>
    </source>
</evidence>
<dbReference type="Proteomes" id="UP001501581">
    <property type="component" value="Unassembled WGS sequence"/>
</dbReference>
<dbReference type="PANTHER" id="PTHR43384">
    <property type="entry name" value="SEPTUM SITE-DETERMINING PROTEIN MIND HOMOLOG, CHLOROPLASTIC-RELATED"/>
    <property type="match status" value="1"/>
</dbReference>
<evidence type="ECO:0000313" key="3">
    <source>
        <dbReference type="EMBL" id="GAA1095654.1"/>
    </source>
</evidence>
<dbReference type="RefSeq" id="WP_343991921.1">
    <property type="nucleotide sequence ID" value="NZ_BAAALG010000003.1"/>
</dbReference>
<dbReference type="Gene3D" id="3.40.50.300">
    <property type="entry name" value="P-loop containing nucleotide triphosphate hydrolases"/>
    <property type="match status" value="1"/>
</dbReference>
<comment type="caution">
    <text evidence="3">The sequence shown here is derived from an EMBL/GenBank/DDBJ whole genome shotgun (WGS) entry which is preliminary data.</text>
</comment>
<dbReference type="InterPro" id="IPR027417">
    <property type="entry name" value="P-loop_NTPase"/>
</dbReference>
<evidence type="ECO:0000256" key="1">
    <source>
        <dbReference type="SAM" id="MobiDB-lite"/>
    </source>
</evidence>
<evidence type="ECO:0000313" key="4">
    <source>
        <dbReference type="Proteomes" id="UP001501581"/>
    </source>
</evidence>
<reference evidence="4" key="1">
    <citation type="journal article" date="2019" name="Int. J. Syst. Evol. Microbiol.">
        <title>The Global Catalogue of Microorganisms (GCM) 10K type strain sequencing project: providing services to taxonomists for standard genome sequencing and annotation.</title>
        <authorList>
            <consortium name="The Broad Institute Genomics Platform"/>
            <consortium name="The Broad Institute Genome Sequencing Center for Infectious Disease"/>
            <person name="Wu L."/>
            <person name="Ma J."/>
        </authorList>
    </citation>
    <scope>NUCLEOTIDE SEQUENCE [LARGE SCALE GENOMIC DNA]</scope>
    <source>
        <strain evidence="4">JCM 13008</strain>
    </source>
</reference>
<keyword evidence="4" id="KW-1185">Reference proteome</keyword>
<feature type="region of interest" description="Disordered" evidence="1">
    <location>
        <begin position="370"/>
        <end position="404"/>
    </location>
</feature>
<name>A0ABP4E6W4_9ACTN</name>
<gene>
    <name evidence="3" type="ORF">GCM10009668_09750</name>
</gene>
<proteinExistence type="predicted"/>
<feature type="domain" description="AAA" evidence="2">
    <location>
        <begin position="132"/>
        <end position="295"/>
    </location>
</feature>
<organism evidence="3 4">
    <name type="scientific">Nocardioides dubius</name>
    <dbReference type="NCBI Taxonomy" id="317019"/>
    <lineage>
        <taxon>Bacteria</taxon>
        <taxon>Bacillati</taxon>
        <taxon>Actinomycetota</taxon>
        <taxon>Actinomycetes</taxon>
        <taxon>Propionibacteriales</taxon>
        <taxon>Nocardioidaceae</taxon>
        <taxon>Nocardioides</taxon>
    </lineage>
</organism>
<dbReference type="InterPro" id="IPR050625">
    <property type="entry name" value="ParA/MinD_ATPase"/>
</dbReference>
<dbReference type="InterPro" id="IPR025669">
    <property type="entry name" value="AAA_dom"/>
</dbReference>
<sequence>MPVIVERDPALIGQLAAMLPPGAHGVDSAEAMHAWLGRNSNEYAVLVGPSLGLEAAIDISESMRYTRPTTSVILVRDEVDTEVLYKAMQAGARDVVRSDDAGAVTAAVGRAQQLWKALHGGQDSAGSTSDGKVVTVFSPKGGVGKTTTSVNLALALAEGGARKVCLVDLDLAFGDVAITMQLFPHHTIEEAIGGEDSIDFAMVESLLTRHDQSLMVLAAPSLPDARDRVTATLVARMMRTLKREFEYVVVDTCPSFDEQTLQALDETDECVIVATLDVPTLKNVKVALETLDLLNIAQGNRHLVLNRADDAVGLDPEKVETILGMPITTMIHSSIDIAAATNAGKPIVIANPGHQASRQYQALAAVLSAEEEPVAPPTAPGMVSPAPATTTPTARGSRWRRSRR</sequence>
<dbReference type="Pfam" id="PF13614">
    <property type="entry name" value="AAA_31"/>
    <property type="match status" value="1"/>
</dbReference>
<accession>A0ABP4E6W4</accession>
<dbReference type="EMBL" id="BAAALG010000003">
    <property type="protein sequence ID" value="GAA1095654.1"/>
    <property type="molecule type" value="Genomic_DNA"/>
</dbReference>
<dbReference type="PANTHER" id="PTHR43384:SF13">
    <property type="entry name" value="SLR0110 PROTEIN"/>
    <property type="match status" value="1"/>
</dbReference>
<protein>
    <recommendedName>
        <fullName evidence="2">AAA domain-containing protein</fullName>
    </recommendedName>
</protein>